<dbReference type="Proteomes" id="UP000225548">
    <property type="component" value="Unassembled WGS sequence"/>
</dbReference>
<dbReference type="GO" id="GO:0004029">
    <property type="term" value="F:aldehyde dehydrogenase (NAD+) activity"/>
    <property type="evidence" value="ECO:0007669"/>
    <property type="project" value="TreeGrafter"/>
</dbReference>
<dbReference type="Pfam" id="PF01370">
    <property type="entry name" value="Epimerase"/>
    <property type="match status" value="1"/>
</dbReference>
<reference evidence="3 4" key="1">
    <citation type="submission" date="2017-10" db="EMBL/GenBank/DDBJ databases">
        <title>Sequencing the genomes of 1000 actinobacteria strains.</title>
        <authorList>
            <person name="Klenk H.-P."/>
        </authorList>
    </citation>
    <scope>NUCLEOTIDE SEQUENCE [LARGE SCALE GENOMIC DNA]</scope>
    <source>
        <strain evidence="3 4">DSM 18966</strain>
    </source>
</reference>
<dbReference type="InterPro" id="IPR036291">
    <property type="entry name" value="NAD(P)-bd_dom_sf"/>
</dbReference>
<evidence type="ECO:0000256" key="1">
    <source>
        <dbReference type="SAM" id="MobiDB-lite"/>
    </source>
</evidence>
<dbReference type="EMBL" id="PDJG01000001">
    <property type="protein sequence ID" value="PFG34790.1"/>
    <property type="molecule type" value="Genomic_DNA"/>
</dbReference>
<dbReference type="InterPro" id="IPR051783">
    <property type="entry name" value="NAD(P)-dependent_oxidoreduct"/>
</dbReference>
<feature type="domain" description="NAD-dependent epimerase/dehydratase" evidence="2">
    <location>
        <begin position="4"/>
        <end position="217"/>
    </location>
</feature>
<organism evidence="3 4">
    <name type="scientific">Sanguibacter antarcticus</name>
    <dbReference type="NCBI Taxonomy" id="372484"/>
    <lineage>
        <taxon>Bacteria</taxon>
        <taxon>Bacillati</taxon>
        <taxon>Actinomycetota</taxon>
        <taxon>Actinomycetes</taxon>
        <taxon>Micrococcales</taxon>
        <taxon>Sanguibacteraceae</taxon>
        <taxon>Sanguibacter</taxon>
    </lineage>
</organism>
<evidence type="ECO:0000313" key="3">
    <source>
        <dbReference type="EMBL" id="PFG34790.1"/>
    </source>
</evidence>
<proteinExistence type="predicted"/>
<sequence length="311" mass="31706">MTRVVVVGASGFIGSHSARALAERPGVVVTAASRTPVARSAGTDGAESTIATVAVDLLDPASLAGAFVGADVVVHAASYVGKDAALSESTNIDGTANLVAAAHDAGVTRIVYVSTTSVYGTGPHRGVRVGDVPPRPESAASSDRHAAEGLVRDAGGVVLRPNLVYGAGDRWFVPALAKLTAGLGATIDSGRARISVVSADDLGRLVAAVALHPDVEKGSVLHAAAPEPVAIAQIHEALSAALGIPVPSRTVTVEQARAVLVPAAASEHQLALVTLDHWYDAEPAWNLAGDAPETAFSLTEAHKEWYRRALS</sequence>
<dbReference type="AlphaFoldDB" id="A0A2A9E9C7"/>
<keyword evidence="4" id="KW-1185">Reference proteome</keyword>
<dbReference type="InterPro" id="IPR001509">
    <property type="entry name" value="Epimerase_deHydtase"/>
</dbReference>
<dbReference type="PANTHER" id="PTHR48079:SF6">
    <property type="entry name" value="NAD(P)-BINDING DOMAIN-CONTAINING PROTEIN-RELATED"/>
    <property type="match status" value="1"/>
</dbReference>
<accession>A0A2A9E9C7</accession>
<protein>
    <submittedName>
        <fullName evidence="3">Nucleoside-diphosphate-sugar epimerase</fullName>
    </submittedName>
</protein>
<dbReference type="Gene3D" id="3.40.50.720">
    <property type="entry name" value="NAD(P)-binding Rossmann-like Domain"/>
    <property type="match status" value="1"/>
</dbReference>
<gene>
    <name evidence="3" type="ORF">ATL42_2713</name>
</gene>
<dbReference type="GO" id="GO:0005737">
    <property type="term" value="C:cytoplasm"/>
    <property type="evidence" value="ECO:0007669"/>
    <property type="project" value="TreeGrafter"/>
</dbReference>
<evidence type="ECO:0000313" key="4">
    <source>
        <dbReference type="Proteomes" id="UP000225548"/>
    </source>
</evidence>
<comment type="caution">
    <text evidence="3">The sequence shown here is derived from an EMBL/GenBank/DDBJ whole genome shotgun (WGS) entry which is preliminary data.</text>
</comment>
<feature type="region of interest" description="Disordered" evidence="1">
    <location>
        <begin position="124"/>
        <end position="146"/>
    </location>
</feature>
<name>A0A2A9E9C7_9MICO</name>
<dbReference type="RefSeq" id="WP_169925436.1">
    <property type="nucleotide sequence ID" value="NZ_PDJG01000001.1"/>
</dbReference>
<dbReference type="PANTHER" id="PTHR48079">
    <property type="entry name" value="PROTEIN YEEZ"/>
    <property type="match status" value="1"/>
</dbReference>
<dbReference type="SUPFAM" id="SSF51735">
    <property type="entry name" value="NAD(P)-binding Rossmann-fold domains"/>
    <property type="match status" value="1"/>
</dbReference>
<evidence type="ECO:0000259" key="2">
    <source>
        <dbReference type="Pfam" id="PF01370"/>
    </source>
</evidence>